<protein>
    <submittedName>
        <fullName evidence="1">Uncharacterized protein</fullName>
    </submittedName>
</protein>
<evidence type="ECO:0000313" key="1">
    <source>
        <dbReference type="EMBL" id="RRT34607.1"/>
    </source>
</evidence>
<evidence type="ECO:0000313" key="2">
    <source>
        <dbReference type="Proteomes" id="UP000287651"/>
    </source>
</evidence>
<dbReference type="AlphaFoldDB" id="A0A426X531"/>
<proteinExistence type="predicted"/>
<name>A0A426X531_ENSVE</name>
<dbReference type="EMBL" id="AMZH03026440">
    <property type="protein sequence ID" value="RRT34607.1"/>
    <property type="molecule type" value="Genomic_DNA"/>
</dbReference>
<gene>
    <name evidence="1" type="ORF">B296_00058236</name>
</gene>
<dbReference type="Proteomes" id="UP000287651">
    <property type="component" value="Unassembled WGS sequence"/>
</dbReference>
<comment type="caution">
    <text evidence="1">The sequence shown here is derived from an EMBL/GenBank/DDBJ whole genome shotgun (WGS) entry which is preliminary data.</text>
</comment>
<reference evidence="1 2" key="1">
    <citation type="journal article" date="2014" name="Agronomy (Basel)">
        <title>A Draft Genome Sequence for Ensete ventricosum, the Drought-Tolerant Tree Against Hunger.</title>
        <authorList>
            <person name="Harrison J."/>
            <person name="Moore K.A."/>
            <person name="Paszkiewicz K."/>
            <person name="Jones T."/>
            <person name="Grant M."/>
            <person name="Ambacheew D."/>
            <person name="Muzemil S."/>
            <person name="Studholme D.J."/>
        </authorList>
    </citation>
    <scope>NUCLEOTIDE SEQUENCE [LARGE SCALE GENOMIC DNA]</scope>
</reference>
<sequence length="69" mass="8005">MMTGGSGFVVRGESWVIKQPPVAIRYRCRHIRFLYREKGAQPSGLQGGPLRCSGFRLLDWRSYDIRPFF</sequence>
<organism evidence="1 2">
    <name type="scientific">Ensete ventricosum</name>
    <name type="common">Abyssinian banana</name>
    <name type="synonym">Musa ensete</name>
    <dbReference type="NCBI Taxonomy" id="4639"/>
    <lineage>
        <taxon>Eukaryota</taxon>
        <taxon>Viridiplantae</taxon>
        <taxon>Streptophyta</taxon>
        <taxon>Embryophyta</taxon>
        <taxon>Tracheophyta</taxon>
        <taxon>Spermatophyta</taxon>
        <taxon>Magnoliopsida</taxon>
        <taxon>Liliopsida</taxon>
        <taxon>Zingiberales</taxon>
        <taxon>Musaceae</taxon>
        <taxon>Ensete</taxon>
    </lineage>
</organism>
<accession>A0A426X531</accession>